<evidence type="ECO:0000313" key="3">
    <source>
        <dbReference type="EMBL" id="CEM14741.1"/>
    </source>
</evidence>
<protein>
    <recommendedName>
        <fullName evidence="2">Flavodoxin-like domain-containing protein</fullName>
    </recommendedName>
</protein>
<dbReference type="SUPFAM" id="SSF52218">
    <property type="entry name" value="Flavoproteins"/>
    <property type="match status" value="1"/>
</dbReference>
<reference evidence="3" key="1">
    <citation type="submission" date="2014-11" db="EMBL/GenBank/DDBJ databases">
        <authorList>
            <person name="Otto D Thomas"/>
            <person name="Naeem Raeece"/>
        </authorList>
    </citation>
    <scope>NUCLEOTIDE SEQUENCE</scope>
</reference>
<dbReference type="Gene3D" id="3.40.50.360">
    <property type="match status" value="1"/>
</dbReference>
<dbReference type="AlphaFoldDB" id="A0A0G4FL76"/>
<organism evidence="3">
    <name type="scientific">Chromera velia CCMP2878</name>
    <dbReference type="NCBI Taxonomy" id="1169474"/>
    <lineage>
        <taxon>Eukaryota</taxon>
        <taxon>Sar</taxon>
        <taxon>Alveolata</taxon>
        <taxon>Colpodellida</taxon>
        <taxon>Chromeraceae</taxon>
        <taxon>Chromera</taxon>
    </lineage>
</organism>
<accession>A0A0G4FL76</accession>
<dbReference type="PhylomeDB" id="A0A0G4FL76"/>
<feature type="compositionally biased region" description="Low complexity" evidence="1">
    <location>
        <begin position="103"/>
        <end position="116"/>
    </location>
</feature>
<feature type="domain" description="Flavodoxin-like" evidence="2">
    <location>
        <begin position="3"/>
        <end position="185"/>
    </location>
</feature>
<feature type="region of interest" description="Disordered" evidence="1">
    <location>
        <begin position="86"/>
        <end position="116"/>
    </location>
</feature>
<evidence type="ECO:0000256" key="1">
    <source>
        <dbReference type="SAM" id="MobiDB-lite"/>
    </source>
</evidence>
<dbReference type="Pfam" id="PF00258">
    <property type="entry name" value="Flavodoxin_1"/>
    <property type="match status" value="1"/>
</dbReference>
<gene>
    <name evidence="3" type="ORF">Cvel_17595</name>
</gene>
<sequence length="200" mass="21775">MDLTIWYGSYHGRTKLEAEQFGEALSKKYATSDLSVTVKSLTSWDQDMSLRTPDAKDELHLFFLATHAAGGPTPDAQSFALQLEKAGGDGDQTPETAGRKGGDNSSGSSTESSGSGLREIPHAVVGFGCDGWFYGDRFCLFPRQADRWLSAVSTRKVLPLQMCNETVPGFANFGPQLDEWKARVCSFLDSRLSRGARIPA</sequence>
<dbReference type="VEuPathDB" id="CryptoDB:Cvel_17595"/>
<proteinExistence type="predicted"/>
<dbReference type="GO" id="GO:0010181">
    <property type="term" value="F:FMN binding"/>
    <property type="evidence" value="ECO:0007669"/>
    <property type="project" value="InterPro"/>
</dbReference>
<dbReference type="InterPro" id="IPR008254">
    <property type="entry name" value="Flavodoxin/NO_synth"/>
</dbReference>
<dbReference type="EMBL" id="CDMZ01000458">
    <property type="protein sequence ID" value="CEM14741.1"/>
    <property type="molecule type" value="Genomic_DNA"/>
</dbReference>
<name>A0A0G4FL76_9ALVE</name>
<dbReference type="InterPro" id="IPR029039">
    <property type="entry name" value="Flavoprotein-like_sf"/>
</dbReference>
<evidence type="ECO:0000259" key="2">
    <source>
        <dbReference type="PROSITE" id="PS50902"/>
    </source>
</evidence>
<dbReference type="PROSITE" id="PS50902">
    <property type="entry name" value="FLAVODOXIN_LIKE"/>
    <property type="match status" value="1"/>
</dbReference>